<evidence type="ECO:0000313" key="1">
    <source>
        <dbReference type="Proteomes" id="UP000887576"/>
    </source>
</evidence>
<sequence length="869" mass="97177">MVPSVSFKVSEKDILKTILEFLEIRGLHITQLSLERETGLINGEYSDDVLFLRQLILDGQWDDALDFVDPLKELAEFDFRTFRYFLTKYKYFELLCIKQEPGPMHDNDFAVEEIVECLKDLEHICPTPEDYRQLCALLTLPKLSDHADFKHWNPSAARVECFHKILPLVNQLLPDLTSKTNEEHSTNERLTQLITKGIFYEACIDFCQAQALGNKKGFENGPQFTKVLANRAKLSGNDLSLVSWLEVIERAQFTMPFQQKTLDFKIEGLKKPKLEAQWTEHILATPMKPGGQFPHNLVPVNRLKCAQKMTQSLILPAMRSSFASETMTKSRREKVSHPLSYSMMSDVGFSIPSQVTGENVMQQSQIISNMLENSDLTKTSRPAMSTSINSNAALVEPRKELESIARRVQPQRSNPLPPVPELTTPTNDIPFENPMTKSRLFQEFAIRQRSVPYPPMPAPPSYNGIMPSPALVDPYMMMTNRPVSAIMPEGMSMNPFKPVPRPQSTMGGMYNPNVGYPPAVPQPMQPSPLPPVSASSGQSPLPIQFIPLCRYEDSQAIRAVAFHPSGRYFAVGTNSKQLLICKYPDIRRRPAANLQMAFGPDIVLSRPKQHRGSVYCCGFSSAGDMIATGSNDKTIRLMSFNSEECKIGAELELTMHDGTVRELIFMDDPASRAPVLVSGGAGNCHICLTDCTTGQTVKELTGHTAPILGMYSWGGCSFASCSQDKSIRFWDLRTSQAVNVINPNVKTSNAPVTSVCVDPSGKLLVSGHEDASVMLYDIIGGKVVQTFRPHGDEVRTVRFSNAAYYLLSGSYDRRVVITDMRGDLTSPLMYLPVAEHNDKIIQCRWHPQDFTFLSTSADRTVVLWSLPQL</sequence>
<name>A0AC34R9W8_9BILA</name>
<organism evidence="1 2">
    <name type="scientific">Panagrolaimus sp. JU765</name>
    <dbReference type="NCBI Taxonomy" id="591449"/>
    <lineage>
        <taxon>Eukaryota</taxon>
        <taxon>Metazoa</taxon>
        <taxon>Ecdysozoa</taxon>
        <taxon>Nematoda</taxon>
        <taxon>Chromadorea</taxon>
        <taxon>Rhabditida</taxon>
        <taxon>Tylenchina</taxon>
        <taxon>Panagrolaimomorpha</taxon>
        <taxon>Panagrolaimoidea</taxon>
        <taxon>Panagrolaimidae</taxon>
        <taxon>Panagrolaimus</taxon>
    </lineage>
</organism>
<reference evidence="2" key="1">
    <citation type="submission" date="2022-11" db="UniProtKB">
        <authorList>
            <consortium name="WormBaseParasite"/>
        </authorList>
    </citation>
    <scope>IDENTIFICATION</scope>
</reference>
<protein>
    <submittedName>
        <fullName evidence="2">WD repeat-containing protein 47</fullName>
    </submittedName>
</protein>
<dbReference type="WBParaSite" id="JU765_v2.g4937.t1">
    <property type="protein sequence ID" value="JU765_v2.g4937.t1"/>
    <property type="gene ID" value="JU765_v2.g4937"/>
</dbReference>
<evidence type="ECO:0000313" key="2">
    <source>
        <dbReference type="WBParaSite" id="JU765_v2.g4937.t1"/>
    </source>
</evidence>
<accession>A0AC34R9W8</accession>
<dbReference type="Proteomes" id="UP000887576">
    <property type="component" value="Unplaced"/>
</dbReference>
<proteinExistence type="predicted"/>